<name>R4KKB8_9FIRM</name>
<comment type="subcellular location">
    <subcellularLocation>
        <location evidence="1">Cell membrane</location>
        <topology evidence="1">Multi-pass membrane protein</topology>
    </subcellularLocation>
</comment>
<dbReference type="InterPro" id="IPR000522">
    <property type="entry name" value="ABC_transptr_permease_BtuC"/>
</dbReference>
<dbReference type="KEGG" id="dgi:Desgi_3772"/>
<sequence>MSNEMIDGKISEELGRAKGLKAKTFKHWHKEVILVVIALLIFILSFPLGRYPVPLDNLFLILAAKIFPITHTWPATMDIVVFNVRLPRIFAALLVGAALATSGAAYQGMFKNPLVSPDILGASAGAGFGAALGIYFSLNVFGIQLSAFIFSLIAVMLTYFISRRVRLDPTLVLVLTGVLVGTIFSSATSLIKFVADPYDKLPAITFWLMGSLAAITPQDVLTGIIPILLGGIPLYILRWRLNVLSLGEEEAMAMGLETGRLRFIVIVCSTLMTAAAVSISGLVGWVGLIVPHWARMIVGPNYKVLLPTSIILGGAYLLLVDDLARCMASVEIPLGILTALIGAPFFFYLLVSGRKGWE</sequence>
<protein>
    <submittedName>
        <fullName evidence="9">ABC-type Fe3+-siderophore transport system, permease component</fullName>
    </submittedName>
</protein>
<dbReference type="STRING" id="767817.Desgi_3772"/>
<dbReference type="GO" id="GO:0022857">
    <property type="term" value="F:transmembrane transporter activity"/>
    <property type="evidence" value="ECO:0007669"/>
    <property type="project" value="InterPro"/>
</dbReference>
<feature type="transmembrane region" description="Helical" evidence="8">
    <location>
        <begin position="206"/>
        <end position="236"/>
    </location>
</feature>
<dbReference type="HOGENOM" id="CLU_013016_0_2_9"/>
<keyword evidence="3" id="KW-0813">Transport</keyword>
<dbReference type="PANTHER" id="PTHR30472:SF70">
    <property type="entry name" value="MOLYBDATE IMPORT SYSTEM PERMEASE PROTEIN MOLB"/>
    <property type="match status" value="1"/>
</dbReference>
<dbReference type="EMBL" id="CP003273">
    <property type="protein sequence ID" value="AGL03094.1"/>
    <property type="molecule type" value="Genomic_DNA"/>
</dbReference>
<dbReference type="RefSeq" id="WP_006520483.1">
    <property type="nucleotide sequence ID" value="NC_021184.1"/>
</dbReference>
<keyword evidence="7 8" id="KW-0472">Membrane</keyword>
<reference evidence="9 10" key="1">
    <citation type="submission" date="2012-01" db="EMBL/GenBank/DDBJ databases">
        <title>Complete sequence of Desulfotomaculum gibsoniae DSM 7213.</title>
        <authorList>
            <consortium name="US DOE Joint Genome Institute"/>
            <person name="Lucas S."/>
            <person name="Han J."/>
            <person name="Lapidus A."/>
            <person name="Cheng J.-F."/>
            <person name="Goodwin L."/>
            <person name="Pitluck S."/>
            <person name="Peters L."/>
            <person name="Ovchinnikova G."/>
            <person name="Teshima H."/>
            <person name="Detter J.C."/>
            <person name="Han C."/>
            <person name="Tapia R."/>
            <person name="Land M."/>
            <person name="Hauser L."/>
            <person name="Kyrpides N."/>
            <person name="Ivanova N."/>
            <person name="Pagani I."/>
            <person name="Parshina S."/>
            <person name="Plugge C."/>
            <person name="Muyzer G."/>
            <person name="Kuever J."/>
            <person name="Ivanova A."/>
            <person name="Nazina T."/>
            <person name="Klenk H.-P."/>
            <person name="Brambilla E."/>
            <person name="Spring S."/>
            <person name="Stams A.F."/>
            <person name="Woyke T."/>
        </authorList>
    </citation>
    <scope>NUCLEOTIDE SEQUENCE [LARGE SCALE GENOMIC DNA]</scope>
    <source>
        <strain evidence="9 10">DSM 7213</strain>
    </source>
</reference>
<evidence type="ECO:0000256" key="7">
    <source>
        <dbReference type="ARBA" id="ARBA00023136"/>
    </source>
</evidence>
<keyword evidence="6 8" id="KW-1133">Transmembrane helix</keyword>
<dbReference type="CDD" id="cd06550">
    <property type="entry name" value="TM_ABC_iron-siderophores_like"/>
    <property type="match status" value="1"/>
</dbReference>
<evidence type="ECO:0000256" key="8">
    <source>
        <dbReference type="SAM" id="Phobius"/>
    </source>
</evidence>
<feature type="transmembrane region" description="Helical" evidence="8">
    <location>
        <begin position="263"/>
        <end position="290"/>
    </location>
</feature>
<dbReference type="Gene3D" id="1.10.3470.10">
    <property type="entry name" value="ABC transporter involved in vitamin B12 uptake, BtuC"/>
    <property type="match status" value="1"/>
</dbReference>
<feature type="transmembrane region" description="Helical" evidence="8">
    <location>
        <begin position="302"/>
        <end position="320"/>
    </location>
</feature>
<dbReference type="GO" id="GO:0033214">
    <property type="term" value="P:siderophore-iron import into cell"/>
    <property type="evidence" value="ECO:0007669"/>
    <property type="project" value="TreeGrafter"/>
</dbReference>
<dbReference type="AlphaFoldDB" id="R4KKB8"/>
<dbReference type="Proteomes" id="UP000013520">
    <property type="component" value="Chromosome"/>
</dbReference>
<evidence type="ECO:0000256" key="4">
    <source>
        <dbReference type="ARBA" id="ARBA00022475"/>
    </source>
</evidence>
<feature type="transmembrane region" description="Helical" evidence="8">
    <location>
        <begin position="119"/>
        <end position="138"/>
    </location>
</feature>
<proteinExistence type="inferred from homology"/>
<dbReference type="SUPFAM" id="SSF81345">
    <property type="entry name" value="ABC transporter involved in vitamin B12 uptake, BtuC"/>
    <property type="match status" value="1"/>
</dbReference>
<evidence type="ECO:0000313" key="9">
    <source>
        <dbReference type="EMBL" id="AGL03094.1"/>
    </source>
</evidence>
<dbReference type="Pfam" id="PF01032">
    <property type="entry name" value="FecCD"/>
    <property type="match status" value="1"/>
</dbReference>
<accession>R4KKB8</accession>
<comment type="similarity">
    <text evidence="2">Belongs to the binding-protein-dependent transport system permease family. FecCD subfamily.</text>
</comment>
<gene>
    <name evidence="9" type="ORF">Desgi_3772</name>
</gene>
<keyword evidence="4" id="KW-1003">Cell membrane</keyword>
<dbReference type="FunFam" id="1.10.3470.10:FF:000001">
    <property type="entry name" value="Vitamin B12 ABC transporter permease BtuC"/>
    <property type="match status" value="1"/>
</dbReference>
<organism evidence="9 10">
    <name type="scientific">Desulfoscipio gibsoniae DSM 7213</name>
    <dbReference type="NCBI Taxonomy" id="767817"/>
    <lineage>
        <taxon>Bacteria</taxon>
        <taxon>Bacillati</taxon>
        <taxon>Bacillota</taxon>
        <taxon>Clostridia</taxon>
        <taxon>Eubacteriales</taxon>
        <taxon>Desulfallaceae</taxon>
        <taxon>Desulfoscipio</taxon>
    </lineage>
</organism>
<feature type="transmembrane region" description="Helical" evidence="8">
    <location>
        <begin position="173"/>
        <end position="194"/>
    </location>
</feature>
<feature type="transmembrane region" description="Helical" evidence="8">
    <location>
        <begin position="89"/>
        <end position="107"/>
    </location>
</feature>
<feature type="transmembrane region" description="Helical" evidence="8">
    <location>
        <begin position="332"/>
        <end position="351"/>
    </location>
</feature>
<evidence type="ECO:0000256" key="6">
    <source>
        <dbReference type="ARBA" id="ARBA00022989"/>
    </source>
</evidence>
<feature type="transmembrane region" description="Helical" evidence="8">
    <location>
        <begin position="145"/>
        <end position="161"/>
    </location>
</feature>
<dbReference type="eggNOG" id="COG0609">
    <property type="taxonomic scope" value="Bacteria"/>
</dbReference>
<dbReference type="InterPro" id="IPR037294">
    <property type="entry name" value="ABC_BtuC-like"/>
</dbReference>
<evidence type="ECO:0000256" key="2">
    <source>
        <dbReference type="ARBA" id="ARBA00007935"/>
    </source>
</evidence>
<keyword evidence="5 8" id="KW-0812">Transmembrane</keyword>
<evidence type="ECO:0000313" key="10">
    <source>
        <dbReference type="Proteomes" id="UP000013520"/>
    </source>
</evidence>
<feature type="transmembrane region" description="Helical" evidence="8">
    <location>
        <begin position="32"/>
        <end position="53"/>
    </location>
</feature>
<dbReference type="PANTHER" id="PTHR30472">
    <property type="entry name" value="FERRIC ENTEROBACTIN TRANSPORT SYSTEM PERMEASE PROTEIN"/>
    <property type="match status" value="1"/>
</dbReference>
<dbReference type="GO" id="GO:0005886">
    <property type="term" value="C:plasma membrane"/>
    <property type="evidence" value="ECO:0007669"/>
    <property type="project" value="UniProtKB-SubCell"/>
</dbReference>
<evidence type="ECO:0000256" key="3">
    <source>
        <dbReference type="ARBA" id="ARBA00022448"/>
    </source>
</evidence>
<evidence type="ECO:0000256" key="5">
    <source>
        <dbReference type="ARBA" id="ARBA00022692"/>
    </source>
</evidence>
<evidence type="ECO:0000256" key="1">
    <source>
        <dbReference type="ARBA" id="ARBA00004651"/>
    </source>
</evidence>
<keyword evidence="10" id="KW-1185">Reference proteome</keyword>